<keyword evidence="2" id="KW-1185">Reference proteome</keyword>
<reference evidence="1" key="1">
    <citation type="journal article" date="2018" name="DNA Res.">
        <title>Multiple hybrid de novo genome assembly of finger millet, an orphan allotetraploid crop.</title>
        <authorList>
            <person name="Hatakeyama M."/>
            <person name="Aluri S."/>
            <person name="Balachadran M.T."/>
            <person name="Sivarajan S.R."/>
            <person name="Patrignani A."/>
            <person name="Gruter S."/>
            <person name="Poveda L."/>
            <person name="Shimizu-Inatsugi R."/>
            <person name="Baeten J."/>
            <person name="Francoijs K.J."/>
            <person name="Nataraja K.N."/>
            <person name="Reddy Y.A.N."/>
            <person name="Phadnis S."/>
            <person name="Ravikumar R.L."/>
            <person name="Schlapbach R."/>
            <person name="Sreeman S.M."/>
            <person name="Shimizu K.K."/>
        </authorList>
    </citation>
    <scope>NUCLEOTIDE SEQUENCE</scope>
</reference>
<name>A0AAV5EVV1_ELECO</name>
<proteinExistence type="predicted"/>
<protein>
    <recommendedName>
        <fullName evidence="3">NB-ARC domain-containing protein</fullName>
    </recommendedName>
</protein>
<accession>A0AAV5EVV1</accession>
<comment type="caution">
    <text evidence="1">The sequence shown here is derived from an EMBL/GenBank/DDBJ whole genome shotgun (WGS) entry which is preliminary data.</text>
</comment>
<dbReference type="AlphaFoldDB" id="A0AAV5EVV1"/>
<dbReference type="Gene3D" id="3.40.50.300">
    <property type="entry name" value="P-loop containing nucleotide triphosphate hydrolases"/>
    <property type="match status" value="1"/>
</dbReference>
<reference evidence="1" key="2">
    <citation type="submission" date="2021-12" db="EMBL/GenBank/DDBJ databases">
        <title>Resequencing data analysis of finger millet.</title>
        <authorList>
            <person name="Hatakeyama M."/>
            <person name="Aluri S."/>
            <person name="Balachadran M.T."/>
            <person name="Sivarajan S.R."/>
            <person name="Poveda L."/>
            <person name="Shimizu-Inatsugi R."/>
            <person name="Schlapbach R."/>
            <person name="Sreeman S.M."/>
            <person name="Shimizu K.K."/>
        </authorList>
    </citation>
    <scope>NUCLEOTIDE SEQUENCE</scope>
</reference>
<dbReference type="SUPFAM" id="SSF52540">
    <property type="entry name" value="P-loop containing nucleoside triphosphate hydrolases"/>
    <property type="match status" value="1"/>
</dbReference>
<evidence type="ECO:0000313" key="2">
    <source>
        <dbReference type="Proteomes" id="UP001054889"/>
    </source>
</evidence>
<dbReference type="PANTHER" id="PTHR33377:SF55">
    <property type="entry name" value="NB-ARC DOMAIN-CONTAINING PROTEIN"/>
    <property type="match status" value="1"/>
</dbReference>
<dbReference type="Proteomes" id="UP001054889">
    <property type="component" value="Unassembled WGS sequence"/>
</dbReference>
<dbReference type="EMBL" id="BQKI01000079">
    <property type="protein sequence ID" value="GJN26340.1"/>
    <property type="molecule type" value="Genomic_DNA"/>
</dbReference>
<dbReference type="InterPro" id="IPR027417">
    <property type="entry name" value="P-loop_NTPase"/>
</dbReference>
<organism evidence="1 2">
    <name type="scientific">Eleusine coracana subsp. coracana</name>
    <dbReference type="NCBI Taxonomy" id="191504"/>
    <lineage>
        <taxon>Eukaryota</taxon>
        <taxon>Viridiplantae</taxon>
        <taxon>Streptophyta</taxon>
        <taxon>Embryophyta</taxon>
        <taxon>Tracheophyta</taxon>
        <taxon>Spermatophyta</taxon>
        <taxon>Magnoliopsida</taxon>
        <taxon>Liliopsida</taxon>
        <taxon>Poales</taxon>
        <taxon>Poaceae</taxon>
        <taxon>PACMAD clade</taxon>
        <taxon>Chloridoideae</taxon>
        <taxon>Cynodonteae</taxon>
        <taxon>Eleusininae</taxon>
        <taxon>Eleusine</taxon>
    </lineage>
</organism>
<gene>
    <name evidence="1" type="primary">gb14265</name>
    <name evidence="1" type="ORF">PR202_gb14265</name>
</gene>
<evidence type="ECO:0000313" key="1">
    <source>
        <dbReference type="EMBL" id="GJN26340.1"/>
    </source>
</evidence>
<dbReference type="PANTHER" id="PTHR33377">
    <property type="entry name" value="OS10G0134700 PROTEIN-RELATED"/>
    <property type="match status" value="1"/>
</dbReference>
<sequence length="233" mass="25636">MLEVAYLDDVVKNAAIIGEDDAAYDSVMTNTGKRSLALSSPFANAAKRVHLLSAMEKSPVFSDRGVGDPDERLHTGVHHAGAGVPRRNNVPRPVTMTLFMDRCVFGRHVEKERVVAFLLQRAHATTGLSALAIIGADEGGKTTLAKHVCDDKRVRDHFVRVEWFQRDDVLGRGGRPGQKAWGMDGPSTSRACAKSSRSHGWAWDGACSCWRAHLSHRSQIVTKEEQTYIAMNM</sequence>
<evidence type="ECO:0008006" key="3">
    <source>
        <dbReference type="Google" id="ProtNLM"/>
    </source>
</evidence>